<dbReference type="OrthoDB" id="8635523at2"/>
<feature type="transmembrane region" description="Helical" evidence="5">
    <location>
        <begin position="42"/>
        <end position="59"/>
    </location>
</feature>
<dbReference type="EMBL" id="ASWJ01000011">
    <property type="protein sequence ID" value="EOW79941.1"/>
    <property type="molecule type" value="Genomic_DNA"/>
</dbReference>
<evidence type="ECO:0000256" key="3">
    <source>
        <dbReference type="ARBA" id="ARBA00022989"/>
    </source>
</evidence>
<keyword evidence="2 5" id="KW-0812">Transmembrane</keyword>
<dbReference type="STRING" id="1121865.OMW_02003"/>
<name>S0KIW3_9ENTE</name>
<evidence type="ECO:0008006" key="8">
    <source>
        <dbReference type="Google" id="ProtNLM"/>
    </source>
</evidence>
<comment type="caution">
    <text evidence="6">The sequence shown here is derived from an EMBL/GenBank/DDBJ whole genome shotgun (WGS) entry which is preliminary data.</text>
</comment>
<evidence type="ECO:0000256" key="4">
    <source>
        <dbReference type="ARBA" id="ARBA00023136"/>
    </source>
</evidence>
<dbReference type="RefSeq" id="WP_016184109.1">
    <property type="nucleotide sequence ID" value="NZ_JXKI01000010.1"/>
</dbReference>
<evidence type="ECO:0000256" key="2">
    <source>
        <dbReference type="ARBA" id="ARBA00022692"/>
    </source>
</evidence>
<sequence length="276" mass="31795">MQNNLLGYVAGNTYLHRMNAAIKLACFLLLTIASMITYDTRFLLLMMVFSMVLFVQAKIKYQQVKFVLHLVFIFSVLNLLFVYLFAPNYGVTLYHSQTVLLKGIGAYQLTSQQLFYEFNLLLKYFSTIPIALVFILTTNPSEFAASLNRLGISYRISYAFALALRYIPDIQEDFQQIKMAQQARGLELSQKARLMQRVRGSMQILLPLILTSFERIEVIAHAMELRRFGQKKRRTWYANKPIVASDLLALLICCLLLALSIALFYVNGGRFYNPFK</sequence>
<comment type="subcellular location">
    <subcellularLocation>
        <location evidence="1">Membrane</location>
        <topology evidence="1">Multi-pass membrane protein</topology>
    </subcellularLocation>
</comment>
<dbReference type="CDD" id="cd16914">
    <property type="entry name" value="EcfT"/>
    <property type="match status" value="1"/>
</dbReference>
<reference evidence="6 7" key="1">
    <citation type="submission" date="2013-03" db="EMBL/GenBank/DDBJ databases">
        <title>The Genome Sequence of Enterococcus columbae ATCC_51263 (PacBio/Illumina hybrid assembly).</title>
        <authorList>
            <consortium name="The Broad Institute Genomics Platform"/>
            <consortium name="The Broad Institute Genome Sequencing Center for Infectious Disease"/>
            <person name="Earl A."/>
            <person name="Russ C."/>
            <person name="Gilmore M."/>
            <person name="Surin D."/>
            <person name="Walker B."/>
            <person name="Young S."/>
            <person name="Zeng Q."/>
            <person name="Gargeya S."/>
            <person name="Fitzgerald M."/>
            <person name="Haas B."/>
            <person name="Abouelleil A."/>
            <person name="Allen A.W."/>
            <person name="Alvarado L."/>
            <person name="Arachchi H.M."/>
            <person name="Berlin A.M."/>
            <person name="Chapman S.B."/>
            <person name="Gainer-Dewar J."/>
            <person name="Goldberg J."/>
            <person name="Griggs A."/>
            <person name="Gujja S."/>
            <person name="Hansen M."/>
            <person name="Howarth C."/>
            <person name="Imamovic A."/>
            <person name="Ireland A."/>
            <person name="Larimer J."/>
            <person name="McCowan C."/>
            <person name="Murphy C."/>
            <person name="Pearson M."/>
            <person name="Poon T.W."/>
            <person name="Priest M."/>
            <person name="Roberts A."/>
            <person name="Saif S."/>
            <person name="Shea T."/>
            <person name="Sisk P."/>
            <person name="Sykes S."/>
            <person name="Wortman J."/>
            <person name="Nusbaum C."/>
            <person name="Birren B."/>
        </authorList>
    </citation>
    <scope>NUCLEOTIDE SEQUENCE [LARGE SCALE GENOMIC DNA]</scope>
    <source>
        <strain evidence="6 7">ATCC 51263</strain>
    </source>
</reference>
<evidence type="ECO:0000256" key="1">
    <source>
        <dbReference type="ARBA" id="ARBA00004141"/>
    </source>
</evidence>
<dbReference type="Pfam" id="PF02361">
    <property type="entry name" value="CbiQ"/>
    <property type="match status" value="1"/>
</dbReference>
<organism evidence="6 7">
    <name type="scientific">Enterococcus columbae DSM 7374 = ATCC 51263</name>
    <dbReference type="NCBI Taxonomy" id="1121865"/>
    <lineage>
        <taxon>Bacteria</taxon>
        <taxon>Bacillati</taxon>
        <taxon>Bacillota</taxon>
        <taxon>Bacilli</taxon>
        <taxon>Lactobacillales</taxon>
        <taxon>Enterococcaceae</taxon>
        <taxon>Enterococcus</taxon>
    </lineage>
</organism>
<evidence type="ECO:0000313" key="6">
    <source>
        <dbReference type="EMBL" id="EOW79941.1"/>
    </source>
</evidence>
<protein>
    <recommendedName>
        <fullName evidence="8">Cobalt transporter</fullName>
    </recommendedName>
</protein>
<dbReference type="PANTHER" id="PTHR33514">
    <property type="entry name" value="PROTEIN ABCI12, CHLOROPLASTIC"/>
    <property type="match status" value="1"/>
</dbReference>
<feature type="transmembrane region" description="Helical" evidence="5">
    <location>
        <begin position="243"/>
        <end position="266"/>
    </location>
</feature>
<dbReference type="AlphaFoldDB" id="S0KIW3"/>
<dbReference type="eggNOG" id="COG0619">
    <property type="taxonomic scope" value="Bacteria"/>
</dbReference>
<keyword evidence="4 5" id="KW-0472">Membrane</keyword>
<dbReference type="InterPro" id="IPR003339">
    <property type="entry name" value="ABC/ECF_trnsptr_transmembrane"/>
</dbReference>
<feature type="transmembrane region" description="Helical" evidence="5">
    <location>
        <begin position="121"/>
        <end position="138"/>
    </location>
</feature>
<dbReference type="PANTHER" id="PTHR33514:SF1">
    <property type="entry name" value="ABC TRANSPORTER PERMEASE"/>
    <property type="match status" value="1"/>
</dbReference>
<dbReference type="Proteomes" id="UP000014113">
    <property type="component" value="Unassembled WGS sequence"/>
</dbReference>
<keyword evidence="7" id="KW-1185">Reference proteome</keyword>
<proteinExistence type="predicted"/>
<dbReference type="GO" id="GO:0005886">
    <property type="term" value="C:plasma membrane"/>
    <property type="evidence" value="ECO:0007669"/>
    <property type="project" value="TreeGrafter"/>
</dbReference>
<accession>S0KIW3</accession>
<dbReference type="PATRIC" id="fig|1121865.3.peg.1951"/>
<evidence type="ECO:0000313" key="7">
    <source>
        <dbReference type="Proteomes" id="UP000014113"/>
    </source>
</evidence>
<feature type="transmembrane region" description="Helical" evidence="5">
    <location>
        <begin position="20"/>
        <end position="36"/>
    </location>
</feature>
<feature type="transmembrane region" description="Helical" evidence="5">
    <location>
        <begin position="66"/>
        <end position="86"/>
    </location>
</feature>
<evidence type="ECO:0000256" key="5">
    <source>
        <dbReference type="SAM" id="Phobius"/>
    </source>
</evidence>
<gene>
    <name evidence="6" type="ORF">I568_02292</name>
</gene>
<keyword evidence="3 5" id="KW-1133">Transmembrane helix</keyword>